<protein>
    <submittedName>
        <fullName evidence="2">Cupin domain-containing protein</fullName>
    </submittedName>
</protein>
<dbReference type="EMBL" id="JBGOSP010000067">
    <property type="protein sequence ID" value="MFA3843608.1"/>
    <property type="molecule type" value="Genomic_DNA"/>
</dbReference>
<dbReference type="RefSeq" id="WP_372567414.1">
    <property type="nucleotide sequence ID" value="NZ_JBGOSP010000067.1"/>
</dbReference>
<gene>
    <name evidence="2" type="ORF">ACEG43_47250</name>
</gene>
<proteinExistence type="predicted"/>
<evidence type="ECO:0000313" key="3">
    <source>
        <dbReference type="Proteomes" id="UP001571476"/>
    </source>
</evidence>
<dbReference type="PANTHER" id="PTHR36440">
    <property type="entry name" value="PUTATIVE (AFU_ORTHOLOGUE AFUA_8G07350)-RELATED"/>
    <property type="match status" value="1"/>
</dbReference>
<dbReference type="SUPFAM" id="SSF51182">
    <property type="entry name" value="RmlC-like cupins"/>
    <property type="match status" value="1"/>
</dbReference>
<dbReference type="InterPro" id="IPR013096">
    <property type="entry name" value="Cupin_2"/>
</dbReference>
<keyword evidence="3" id="KW-1185">Reference proteome</keyword>
<organism evidence="2 3">
    <name type="scientific">Streptomyces aureus</name>
    <dbReference type="NCBI Taxonomy" id="193461"/>
    <lineage>
        <taxon>Bacteria</taxon>
        <taxon>Bacillati</taxon>
        <taxon>Actinomycetota</taxon>
        <taxon>Actinomycetes</taxon>
        <taxon>Kitasatosporales</taxon>
        <taxon>Streptomycetaceae</taxon>
        <taxon>Streptomyces</taxon>
    </lineage>
</organism>
<name>A0ABV4T1L2_9ACTN</name>
<dbReference type="Pfam" id="PF07883">
    <property type="entry name" value="Cupin_2"/>
    <property type="match status" value="1"/>
</dbReference>
<dbReference type="InterPro" id="IPR053146">
    <property type="entry name" value="QDO-like"/>
</dbReference>
<comment type="caution">
    <text evidence="2">The sequence shown here is derived from an EMBL/GenBank/DDBJ whole genome shotgun (WGS) entry which is preliminary data.</text>
</comment>
<evidence type="ECO:0000259" key="1">
    <source>
        <dbReference type="Pfam" id="PF07883"/>
    </source>
</evidence>
<dbReference type="InterPro" id="IPR014710">
    <property type="entry name" value="RmlC-like_jellyroll"/>
</dbReference>
<sequence>MSFVVPESPAGLQPRGGGLHVPAAEGITTWFNGDIYTTKLTAEQSNGAFGFVEASVPPGGGPAPHVHVHTDETFYLVSGELEFLDGDRVFTARTGDLVFCPRGNTHRFTNTGLHPAKLVFMYTPGGAEGLFVEGGDEPRPGVQVQPWGPERIDERMLGLLAKYDTGLPEAP</sequence>
<reference evidence="2 3" key="1">
    <citation type="submission" date="2024-08" db="EMBL/GenBank/DDBJ databases">
        <title>Genome sequence of Streptomyces aureus CACIA-1.46HGO.</title>
        <authorList>
            <person name="Evangelista-Martinez Z."/>
        </authorList>
    </citation>
    <scope>NUCLEOTIDE SEQUENCE [LARGE SCALE GENOMIC DNA]</scope>
    <source>
        <strain evidence="2 3">CACIA-1.46HGO</strain>
    </source>
</reference>
<feature type="domain" description="Cupin type-2" evidence="1">
    <location>
        <begin position="54"/>
        <end position="122"/>
    </location>
</feature>
<dbReference type="InterPro" id="IPR011051">
    <property type="entry name" value="RmlC_Cupin_sf"/>
</dbReference>
<dbReference type="Proteomes" id="UP001571476">
    <property type="component" value="Unassembled WGS sequence"/>
</dbReference>
<dbReference type="Gene3D" id="2.60.120.10">
    <property type="entry name" value="Jelly Rolls"/>
    <property type="match status" value="1"/>
</dbReference>
<accession>A0ABV4T1L2</accession>
<dbReference type="PANTHER" id="PTHR36440:SF1">
    <property type="entry name" value="PUTATIVE (AFU_ORTHOLOGUE AFUA_8G07350)-RELATED"/>
    <property type="match status" value="1"/>
</dbReference>
<evidence type="ECO:0000313" key="2">
    <source>
        <dbReference type="EMBL" id="MFA3843608.1"/>
    </source>
</evidence>